<dbReference type="InterPro" id="IPR039411">
    <property type="entry name" value="NSA2_fam"/>
</dbReference>
<keyword evidence="2" id="KW-1185">Reference proteome</keyword>
<name>A0AAU9RG14_THLAR</name>
<dbReference type="AlphaFoldDB" id="A0AAU9RG14"/>
<dbReference type="Proteomes" id="UP000836841">
    <property type="component" value="Unassembled WGS sequence"/>
</dbReference>
<dbReference type="PANTHER" id="PTHR12642">
    <property type="entry name" value="RIBOSOME BIOGENESIS PROTEIN NSA2 HOMOLOG"/>
    <property type="match status" value="1"/>
</dbReference>
<accession>A0AAU9RG14</accession>
<organism evidence="1 2">
    <name type="scientific">Thlaspi arvense</name>
    <name type="common">Field penny-cress</name>
    <dbReference type="NCBI Taxonomy" id="13288"/>
    <lineage>
        <taxon>Eukaryota</taxon>
        <taxon>Viridiplantae</taxon>
        <taxon>Streptophyta</taxon>
        <taxon>Embryophyta</taxon>
        <taxon>Tracheophyta</taxon>
        <taxon>Spermatophyta</taxon>
        <taxon>Magnoliopsida</taxon>
        <taxon>eudicotyledons</taxon>
        <taxon>Gunneridae</taxon>
        <taxon>Pentapetalae</taxon>
        <taxon>rosids</taxon>
        <taxon>malvids</taxon>
        <taxon>Brassicales</taxon>
        <taxon>Brassicaceae</taxon>
        <taxon>Thlaspideae</taxon>
        <taxon>Thlaspi</taxon>
    </lineage>
</organism>
<evidence type="ECO:0000313" key="1">
    <source>
        <dbReference type="EMBL" id="CAH2040973.1"/>
    </source>
</evidence>
<dbReference type="EMBL" id="CAJVSB020000053">
    <property type="protein sequence ID" value="CAH2040973.1"/>
    <property type="molecule type" value="Genomic_DNA"/>
</dbReference>
<gene>
    <name evidence="1" type="ORF">TAV2_LOCUS4277</name>
</gene>
<sequence>MVLKPPNRPKCIQKLLHLSFYLARKLNRQGTKSDYPFLGCHGNRREIAYSCTGRGMAIAMTISKASTRERPEKFASVLKLPKGFNSGCLGSEITTLHLIILKTKADDDVRKGTIPAYLLDHETTMWAKVLSNTIKQKRKEKAGKWEVPLPKGRPVGEDEMFRVVKSGKRKSKHKEFSLMELRADTTALPGIA</sequence>
<proteinExistence type="predicted"/>
<reference evidence="1 2" key="1">
    <citation type="submission" date="2022-03" db="EMBL/GenBank/DDBJ databases">
        <authorList>
            <person name="Nunn A."/>
            <person name="Chopra R."/>
            <person name="Nunn A."/>
            <person name="Contreras Garrido A."/>
        </authorList>
    </citation>
    <scope>NUCLEOTIDE SEQUENCE [LARGE SCALE GENOMIC DNA]</scope>
</reference>
<protein>
    <submittedName>
        <fullName evidence="1">Uncharacterized protein</fullName>
    </submittedName>
</protein>
<comment type="caution">
    <text evidence="1">The sequence shown here is derived from an EMBL/GenBank/DDBJ whole genome shotgun (WGS) entry which is preliminary data.</text>
</comment>
<evidence type="ECO:0000313" key="2">
    <source>
        <dbReference type="Proteomes" id="UP000836841"/>
    </source>
</evidence>